<protein>
    <recommendedName>
        <fullName evidence="1">RNase III domain-containing protein</fullName>
    </recommendedName>
</protein>
<dbReference type="SUPFAM" id="SSF69065">
    <property type="entry name" value="RNase III domain-like"/>
    <property type="match status" value="1"/>
</dbReference>
<comment type="caution">
    <text evidence="2">The sequence shown here is derived from an EMBL/GenBank/DDBJ whole genome shotgun (WGS) entry which is preliminary data.</text>
</comment>
<organism evidence="2 3">
    <name type="scientific">Hydnum rufescens UP504</name>
    <dbReference type="NCBI Taxonomy" id="1448309"/>
    <lineage>
        <taxon>Eukaryota</taxon>
        <taxon>Fungi</taxon>
        <taxon>Dikarya</taxon>
        <taxon>Basidiomycota</taxon>
        <taxon>Agaricomycotina</taxon>
        <taxon>Agaricomycetes</taxon>
        <taxon>Cantharellales</taxon>
        <taxon>Hydnaceae</taxon>
        <taxon>Hydnum</taxon>
    </lineage>
</organism>
<dbReference type="GO" id="GO:0006396">
    <property type="term" value="P:RNA processing"/>
    <property type="evidence" value="ECO:0007669"/>
    <property type="project" value="InterPro"/>
</dbReference>
<dbReference type="OrthoDB" id="2392202at2759"/>
<proteinExistence type="predicted"/>
<feature type="domain" description="RNase III" evidence="1">
    <location>
        <begin position="21"/>
        <end position="130"/>
    </location>
</feature>
<dbReference type="SMART" id="SM00535">
    <property type="entry name" value="RIBOc"/>
    <property type="match status" value="1"/>
</dbReference>
<name>A0A9P6B3F3_9AGAM</name>
<dbReference type="Pfam" id="PF14622">
    <property type="entry name" value="Ribonucleas_3_3"/>
    <property type="match status" value="1"/>
</dbReference>
<accession>A0A9P6B3F3</accession>
<dbReference type="Gene3D" id="1.10.1520.10">
    <property type="entry name" value="Ribonuclease III domain"/>
    <property type="match status" value="1"/>
</dbReference>
<evidence type="ECO:0000313" key="2">
    <source>
        <dbReference type="EMBL" id="KAF9516956.1"/>
    </source>
</evidence>
<gene>
    <name evidence="2" type="ORF">BS47DRAFT_586021</name>
</gene>
<dbReference type="Proteomes" id="UP000886523">
    <property type="component" value="Unassembled WGS sequence"/>
</dbReference>
<dbReference type="PROSITE" id="PS50142">
    <property type="entry name" value="RNASE_3_2"/>
    <property type="match status" value="1"/>
</dbReference>
<dbReference type="InterPro" id="IPR000999">
    <property type="entry name" value="RNase_III_dom"/>
</dbReference>
<keyword evidence="3" id="KW-1185">Reference proteome</keyword>
<dbReference type="GO" id="GO:0004525">
    <property type="term" value="F:ribonuclease III activity"/>
    <property type="evidence" value="ECO:0007669"/>
    <property type="project" value="InterPro"/>
</dbReference>
<dbReference type="EMBL" id="MU128935">
    <property type="protein sequence ID" value="KAF9516956.1"/>
    <property type="molecule type" value="Genomic_DNA"/>
</dbReference>
<evidence type="ECO:0000313" key="3">
    <source>
        <dbReference type="Proteomes" id="UP000886523"/>
    </source>
</evidence>
<sequence>MSAVYEVYSRSELPLPELPQLKTRRLWDMVFTHSSLPNGNRVIAALGHRIIGTCVTEWLIDADPGLNNTELMTRHAERVNDPLLAAFADEHALTPRLQYSKSTHKSSRLSTEAKATLFAAYVGAVYRDHGYVIVKDWIFALMDWDNDTMLQILRQAA</sequence>
<dbReference type="InterPro" id="IPR036389">
    <property type="entry name" value="RNase_III_sf"/>
</dbReference>
<dbReference type="AlphaFoldDB" id="A0A9P6B3F3"/>
<reference evidence="2" key="1">
    <citation type="journal article" date="2020" name="Nat. Commun.">
        <title>Large-scale genome sequencing of mycorrhizal fungi provides insights into the early evolution of symbiotic traits.</title>
        <authorList>
            <person name="Miyauchi S."/>
            <person name="Kiss E."/>
            <person name="Kuo A."/>
            <person name="Drula E."/>
            <person name="Kohler A."/>
            <person name="Sanchez-Garcia M."/>
            <person name="Morin E."/>
            <person name="Andreopoulos B."/>
            <person name="Barry K.W."/>
            <person name="Bonito G."/>
            <person name="Buee M."/>
            <person name="Carver A."/>
            <person name="Chen C."/>
            <person name="Cichocki N."/>
            <person name="Clum A."/>
            <person name="Culley D."/>
            <person name="Crous P.W."/>
            <person name="Fauchery L."/>
            <person name="Girlanda M."/>
            <person name="Hayes R.D."/>
            <person name="Keri Z."/>
            <person name="LaButti K."/>
            <person name="Lipzen A."/>
            <person name="Lombard V."/>
            <person name="Magnuson J."/>
            <person name="Maillard F."/>
            <person name="Murat C."/>
            <person name="Nolan M."/>
            <person name="Ohm R.A."/>
            <person name="Pangilinan J."/>
            <person name="Pereira M.F."/>
            <person name="Perotto S."/>
            <person name="Peter M."/>
            <person name="Pfister S."/>
            <person name="Riley R."/>
            <person name="Sitrit Y."/>
            <person name="Stielow J.B."/>
            <person name="Szollosi G."/>
            <person name="Zifcakova L."/>
            <person name="Stursova M."/>
            <person name="Spatafora J.W."/>
            <person name="Tedersoo L."/>
            <person name="Vaario L.M."/>
            <person name="Yamada A."/>
            <person name="Yan M."/>
            <person name="Wang P."/>
            <person name="Xu J."/>
            <person name="Bruns T."/>
            <person name="Baldrian P."/>
            <person name="Vilgalys R."/>
            <person name="Dunand C."/>
            <person name="Henrissat B."/>
            <person name="Grigoriev I.V."/>
            <person name="Hibbett D."/>
            <person name="Nagy L.G."/>
            <person name="Martin F.M."/>
        </authorList>
    </citation>
    <scope>NUCLEOTIDE SEQUENCE</scope>
    <source>
        <strain evidence="2">UP504</strain>
    </source>
</reference>
<evidence type="ECO:0000259" key="1">
    <source>
        <dbReference type="PROSITE" id="PS50142"/>
    </source>
</evidence>